<organism evidence="3 4">
    <name type="scientific">Devosia lucknowensis</name>
    <dbReference type="NCBI Taxonomy" id="1096929"/>
    <lineage>
        <taxon>Bacteria</taxon>
        <taxon>Pseudomonadati</taxon>
        <taxon>Pseudomonadota</taxon>
        <taxon>Alphaproteobacteria</taxon>
        <taxon>Hyphomicrobiales</taxon>
        <taxon>Devosiaceae</taxon>
        <taxon>Devosia</taxon>
    </lineage>
</organism>
<dbReference type="Gene3D" id="3.40.50.850">
    <property type="entry name" value="Isochorismatase-like"/>
    <property type="match status" value="1"/>
</dbReference>
<dbReference type="SUPFAM" id="SSF52499">
    <property type="entry name" value="Isochorismatase-like hydrolases"/>
    <property type="match status" value="1"/>
</dbReference>
<sequence length="219" mass="23860">MAELHPYRLYDGDIPKQNTALLVVDMQRAFFDNNDSLGQIGIDVSPLRAAIPGTVKLVDIARRNGVPVIFTRYVYSVGGVDFGVKYGAMAEERLAVSSLAHGSDEIELIPELGQRPDEVVIDKSRPSSFYGTRLEPVLTGMGIRNLIVCGVTANICVESTVRDAGQRDYNTFVVADAVAEFLPERTHYALFSMAWSFAHVVQVGDIAKAWGAPNQALAS</sequence>
<keyword evidence="1 3" id="KW-0378">Hydrolase</keyword>
<evidence type="ECO:0000313" key="3">
    <source>
        <dbReference type="EMBL" id="SMQ85457.1"/>
    </source>
</evidence>
<evidence type="ECO:0000259" key="2">
    <source>
        <dbReference type="Pfam" id="PF00857"/>
    </source>
</evidence>
<keyword evidence="4" id="KW-1185">Reference proteome</keyword>
<dbReference type="InterPro" id="IPR050272">
    <property type="entry name" value="Isochorismatase-like_hydrls"/>
</dbReference>
<dbReference type="PANTHER" id="PTHR43540">
    <property type="entry name" value="PEROXYUREIDOACRYLATE/UREIDOACRYLATE AMIDOHYDROLASE-RELATED"/>
    <property type="match status" value="1"/>
</dbReference>
<name>A0A1Y6GAJ7_9HYPH</name>
<evidence type="ECO:0000256" key="1">
    <source>
        <dbReference type="ARBA" id="ARBA00022801"/>
    </source>
</evidence>
<dbReference type="Proteomes" id="UP000194474">
    <property type="component" value="Unassembled WGS sequence"/>
</dbReference>
<dbReference type="RefSeq" id="WP_170926490.1">
    <property type="nucleotide sequence ID" value="NZ_FXWK01000002.1"/>
</dbReference>
<protein>
    <submittedName>
        <fullName evidence="3">Ureidoacrylate peracid hydrolase</fullName>
    </submittedName>
</protein>
<dbReference type="InterPro" id="IPR036380">
    <property type="entry name" value="Isochorismatase-like_sf"/>
</dbReference>
<dbReference type="GO" id="GO:0016787">
    <property type="term" value="F:hydrolase activity"/>
    <property type="evidence" value="ECO:0007669"/>
    <property type="project" value="UniProtKB-KW"/>
</dbReference>
<feature type="domain" description="Isochorismatase-like" evidence="2">
    <location>
        <begin position="19"/>
        <end position="202"/>
    </location>
</feature>
<dbReference type="InterPro" id="IPR000868">
    <property type="entry name" value="Isochorismatase-like_dom"/>
</dbReference>
<proteinExistence type="predicted"/>
<dbReference type="AlphaFoldDB" id="A0A1Y6GAJ7"/>
<accession>A0A1Y6GAJ7</accession>
<gene>
    <name evidence="3" type="ORF">SAMN06295905_2734</name>
</gene>
<dbReference type="PANTHER" id="PTHR43540:SF6">
    <property type="entry name" value="ISOCHORISMATASE-LIKE DOMAIN-CONTAINING PROTEIN"/>
    <property type="match status" value="1"/>
</dbReference>
<reference evidence="4" key="1">
    <citation type="submission" date="2017-04" db="EMBL/GenBank/DDBJ databases">
        <authorList>
            <person name="Varghese N."/>
            <person name="Submissions S."/>
        </authorList>
    </citation>
    <scope>NUCLEOTIDE SEQUENCE [LARGE SCALE GENOMIC DNA]</scope>
</reference>
<dbReference type="CDD" id="cd00431">
    <property type="entry name" value="cysteine_hydrolases"/>
    <property type="match status" value="1"/>
</dbReference>
<evidence type="ECO:0000313" key="4">
    <source>
        <dbReference type="Proteomes" id="UP000194474"/>
    </source>
</evidence>
<dbReference type="EMBL" id="FXWK01000002">
    <property type="protein sequence ID" value="SMQ85457.1"/>
    <property type="molecule type" value="Genomic_DNA"/>
</dbReference>
<dbReference type="Pfam" id="PF00857">
    <property type="entry name" value="Isochorismatase"/>
    <property type="match status" value="1"/>
</dbReference>